<reference evidence="1 2" key="1">
    <citation type="journal article" date="2018" name="Environ. Microbiol.">
        <title>Novel energy conservation strategies and behaviour of Pelotomaculum schinkii driving syntrophic propionate catabolism.</title>
        <authorList>
            <person name="Hidalgo-Ahumada C.A.P."/>
            <person name="Nobu M.K."/>
            <person name="Narihiro T."/>
            <person name="Tamaki H."/>
            <person name="Liu W.T."/>
            <person name="Kamagata Y."/>
            <person name="Stams A.J.M."/>
            <person name="Imachi H."/>
            <person name="Sousa D.Z."/>
        </authorList>
    </citation>
    <scope>NUCLEOTIDE SEQUENCE [LARGE SCALE GENOMIC DNA]</scope>
    <source>
        <strain evidence="1 2">MGP</strain>
    </source>
</reference>
<dbReference type="Proteomes" id="UP000297597">
    <property type="component" value="Unassembled WGS sequence"/>
</dbReference>
<evidence type="ECO:0000313" key="1">
    <source>
        <dbReference type="EMBL" id="TEB11060.1"/>
    </source>
</evidence>
<evidence type="ECO:0000313" key="2">
    <source>
        <dbReference type="Proteomes" id="UP000297597"/>
    </source>
</evidence>
<dbReference type="InterPro" id="IPR011051">
    <property type="entry name" value="RmlC_Cupin_sf"/>
</dbReference>
<organism evidence="1 2">
    <name type="scientific">Pelotomaculum propionicicum</name>
    <dbReference type="NCBI Taxonomy" id="258475"/>
    <lineage>
        <taxon>Bacteria</taxon>
        <taxon>Bacillati</taxon>
        <taxon>Bacillota</taxon>
        <taxon>Clostridia</taxon>
        <taxon>Eubacteriales</taxon>
        <taxon>Desulfotomaculaceae</taxon>
        <taxon>Pelotomaculum</taxon>
    </lineage>
</organism>
<keyword evidence="2" id="KW-1185">Reference proteome</keyword>
<dbReference type="AlphaFoldDB" id="A0A4Y7RQP4"/>
<proteinExistence type="predicted"/>
<comment type="caution">
    <text evidence="1">The sequence shown here is derived from an EMBL/GenBank/DDBJ whole genome shotgun (WGS) entry which is preliminary data.</text>
</comment>
<name>A0A4Y7RQP4_9FIRM</name>
<gene>
    <name evidence="1" type="ORF">Pmgp_01932</name>
</gene>
<dbReference type="OrthoDB" id="9796518at2"/>
<dbReference type="RefSeq" id="WP_134213779.1">
    <property type="nucleotide sequence ID" value="NZ_QFFZ01000018.1"/>
</dbReference>
<accession>A0A4Y7RQP4</accession>
<dbReference type="SUPFAM" id="SSF51182">
    <property type="entry name" value="RmlC-like cupins"/>
    <property type="match status" value="1"/>
</dbReference>
<dbReference type="EMBL" id="QFFZ01000018">
    <property type="protein sequence ID" value="TEB11060.1"/>
    <property type="molecule type" value="Genomic_DNA"/>
</dbReference>
<protein>
    <submittedName>
        <fullName evidence="1">Uncharacterized protein</fullName>
    </submittedName>
</protein>
<sequence length="133" mass="14933">MIKDIVVGTKIYARIIHPGYTPKGVSFLTPADNPLQVGVFLHPSGYEIKPHTHKESLKIINVIQEVLHIEYGCVEVCFYENDGLIVAKEMLYEGDTIILLSGGHGFRIVKDAKIIEIKQGPYQGNEMDKVYFS</sequence>